<feature type="compositionally biased region" description="Basic residues" evidence="1">
    <location>
        <begin position="213"/>
        <end position="231"/>
    </location>
</feature>
<name>A0A7J0E645_9ERIC</name>
<dbReference type="Pfam" id="PF03015">
    <property type="entry name" value="Sterile"/>
    <property type="match status" value="1"/>
</dbReference>
<dbReference type="AlphaFoldDB" id="A0A7J0E645"/>
<sequence length="879" mass="98103">MVVNATIAAMAKHGMEGRSGINVYHATAGVQNPLSIGDFFKFSREYFLCTPFVDSKGKRVSVEEMKYFSDMDEFSKYIWGEIALKCGTVGATSNFDKKAEMKCKRTVKQLMRLTKLYEPYMFNTGWFHNDNIQKLMDEMSEEEEEDFGIDFGSINWRNYITQVHIPGMKKHVLKGCSSCQYGAPAPNRVGNGVRTRPHAPFEDRRVRSVSATRPRRSHALPRVRGRTHAPARAKEELPRARKVAHTPATRRDDSSRARTRGSRARGAAGTRAMRGKEVHAPGGCQLLVSEVPDSDSLALSEVSRYSGFIRGDLHDPLENKGEKPVAKKDEEWRKINRKTIGLIRQCIGHEVFHHVAQETSAYELWIKLEEMYQAKTSRNKALLMRRLVNLKLQRETTVAEHTSEFQSLVNQLTSVDLQFDDEMQALLLLSSLPESWETLVVSFSNAAPNGKLTTSMVMDALFNEEARRREMGSTDQSESQALVLEGSRERGRCQGRSHHRGTGKGRWRSQARDTAATTVMADDDEIDVLLAASEDGKSDWIQRDAVLTLVEELSEFPRETRRCCGERRLEGYTDWRGVSRQEELLSNMGPVVLARRMDKGSNCCIKVRKASKRRGTWRVRSGTRAQGDALGYVLKSFQTRVMQPVQDVHREAQKKETKSILRSCTAKGAAMPNRVSFALDLISGGVLSSCAQKGGRYGAKTTRKMTYFAAHPGGGSYGGAGSEAVRKDNLKTSDYPLVGWRGRLLNPAYLDESKPTWMSPSPVAKPKLDWSYMECPCDGKTLDFEHNRNFSTRRYKSSGRSGGRALKGFCLAQVRTSCGPASSADSDSQQVEVHKMRDDAVHAINIVLAANLIGAKARGPLRPSVVLGGLPVSDKNVVS</sequence>
<feature type="domain" description="Fatty acyl-CoA reductase C-terminal" evidence="2">
    <location>
        <begin position="102"/>
        <end position="174"/>
    </location>
</feature>
<evidence type="ECO:0000313" key="4">
    <source>
        <dbReference type="Proteomes" id="UP000585474"/>
    </source>
</evidence>
<reference evidence="3 4" key="1">
    <citation type="submission" date="2019-07" db="EMBL/GenBank/DDBJ databases">
        <title>De Novo Assembly of kiwifruit Actinidia rufa.</title>
        <authorList>
            <person name="Sugita-Konishi S."/>
            <person name="Sato K."/>
            <person name="Mori E."/>
            <person name="Abe Y."/>
            <person name="Kisaki G."/>
            <person name="Hamano K."/>
            <person name="Suezawa K."/>
            <person name="Otani M."/>
            <person name="Fukuda T."/>
            <person name="Manabe T."/>
            <person name="Gomi K."/>
            <person name="Tabuchi M."/>
            <person name="Akimitsu K."/>
            <person name="Kataoka I."/>
        </authorList>
    </citation>
    <scope>NUCLEOTIDE SEQUENCE [LARGE SCALE GENOMIC DNA]</scope>
    <source>
        <strain evidence="4">cv. Fuchu</strain>
    </source>
</reference>
<dbReference type="GO" id="GO:0035336">
    <property type="term" value="P:long-chain fatty-acyl-CoA metabolic process"/>
    <property type="evidence" value="ECO:0007669"/>
    <property type="project" value="TreeGrafter"/>
</dbReference>
<dbReference type="GO" id="GO:0080019">
    <property type="term" value="F:alcohol-forming very long-chain fatty acyl-CoA reductase activity"/>
    <property type="evidence" value="ECO:0007669"/>
    <property type="project" value="InterPro"/>
</dbReference>
<dbReference type="CDD" id="cd09071">
    <property type="entry name" value="FAR_C"/>
    <property type="match status" value="1"/>
</dbReference>
<feature type="region of interest" description="Disordered" evidence="1">
    <location>
        <begin position="184"/>
        <end position="278"/>
    </location>
</feature>
<dbReference type="Pfam" id="PF14223">
    <property type="entry name" value="Retrotran_gag_2"/>
    <property type="match status" value="1"/>
</dbReference>
<comment type="caution">
    <text evidence="3">The sequence shown here is derived from an EMBL/GenBank/DDBJ whole genome shotgun (WGS) entry which is preliminary data.</text>
</comment>
<organism evidence="3 4">
    <name type="scientific">Actinidia rufa</name>
    <dbReference type="NCBI Taxonomy" id="165716"/>
    <lineage>
        <taxon>Eukaryota</taxon>
        <taxon>Viridiplantae</taxon>
        <taxon>Streptophyta</taxon>
        <taxon>Embryophyta</taxon>
        <taxon>Tracheophyta</taxon>
        <taxon>Spermatophyta</taxon>
        <taxon>Magnoliopsida</taxon>
        <taxon>eudicotyledons</taxon>
        <taxon>Gunneridae</taxon>
        <taxon>Pentapetalae</taxon>
        <taxon>asterids</taxon>
        <taxon>Ericales</taxon>
        <taxon>Actinidiaceae</taxon>
        <taxon>Actinidia</taxon>
    </lineage>
</organism>
<dbReference type="PANTHER" id="PTHR11011">
    <property type="entry name" value="MALE STERILITY PROTEIN 2-RELATED"/>
    <property type="match status" value="1"/>
</dbReference>
<evidence type="ECO:0000313" key="3">
    <source>
        <dbReference type="EMBL" id="GFY81646.1"/>
    </source>
</evidence>
<keyword evidence="4" id="KW-1185">Reference proteome</keyword>
<evidence type="ECO:0000259" key="2">
    <source>
        <dbReference type="Pfam" id="PF03015"/>
    </source>
</evidence>
<dbReference type="EMBL" id="BJWL01000001">
    <property type="protein sequence ID" value="GFY81646.1"/>
    <property type="molecule type" value="Genomic_DNA"/>
</dbReference>
<protein>
    <submittedName>
        <fullName evidence="3">Chitinase family protein</fullName>
    </submittedName>
</protein>
<dbReference type="InterPro" id="IPR033640">
    <property type="entry name" value="FAR_C"/>
</dbReference>
<dbReference type="InterPro" id="IPR026055">
    <property type="entry name" value="FAR"/>
</dbReference>
<feature type="compositionally biased region" description="Basic residues" evidence="1">
    <location>
        <begin position="493"/>
        <end position="509"/>
    </location>
</feature>
<dbReference type="OrthoDB" id="513620at2759"/>
<dbReference type="GO" id="GO:0010345">
    <property type="term" value="P:suberin biosynthetic process"/>
    <property type="evidence" value="ECO:0007669"/>
    <property type="project" value="TreeGrafter"/>
</dbReference>
<dbReference type="PANTHER" id="PTHR11011:SF45">
    <property type="entry name" value="FATTY ACYL-COA REDUCTASE CG8306-RELATED"/>
    <property type="match status" value="1"/>
</dbReference>
<evidence type="ECO:0000256" key="1">
    <source>
        <dbReference type="SAM" id="MobiDB-lite"/>
    </source>
</evidence>
<dbReference type="Proteomes" id="UP000585474">
    <property type="component" value="Unassembled WGS sequence"/>
</dbReference>
<proteinExistence type="predicted"/>
<feature type="region of interest" description="Disordered" evidence="1">
    <location>
        <begin position="485"/>
        <end position="512"/>
    </location>
</feature>
<accession>A0A7J0E645</accession>
<gene>
    <name evidence="3" type="ORF">Acr_01g0014540</name>
</gene>